<dbReference type="GO" id="GO:0030170">
    <property type="term" value="F:pyridoxal phosphate binding"/>
    <property type="evidence" value="ECO:0007669"/>
    <property type="project" value="UniProtKB-UniRule"/>
</dbReference>
<feature type="modified residue" description="N6-(pyridoxal phosphate)lysine" evidence="12 13">
    <location>
        <position position="226"/>
    </location>
</feature>
<comment type="function">
    <text evidence="11">Catalyzes the reversible interconversion of serine and glycine with tetrahydrofolate (THF) serving as the one-carbon carrier. This reaction serves as the major source of one-carbon groups required for the biosynthesis of purines, thymidylate, methionine, and other important biomolecules. Also exhibits THF-independent aldolase activity toward beta-hydroxyamino acids, producing glycine and aldehydes, via a retro-aldol mechanism. Thus, is able to catalyze the cleavage of L-allo-threonine.</text>
</comment>
<dbReference type="UniPathway" id="UPA00193"/>
<feature type="binding site" evidence="12">
    <location>
        <position position="241"/>
    </location>
    <ligand>
        <name>(6S)-5,6,7,8-tetrahydrofolate</name>
        <dbReference type="ChEBI" id="CHEBI:57453"/>
    </ligand>
</feature>
<protein>
    <recommendedName>
        <fullName evidence="12">Serine hydroxymethyltransferase</fullName>
        <shortName evidence="12">SHMT</shortName>
        <shortName evidence="12">Serine methylase</shortName>
        <ecNumber evidence="12">2.1.2.1</ecNumber>
    </recommendedName>
</protein>
<dbReference type="HOGENOM" id="CLU_022477_2_1_9"/>
<evidence type="ECO:0000256" key="11">
    <source>
        <dbReference type="ARBA" id="ARBA00054606"/>
    </source>
</evidence>
<comment type="pathway">
    <text evidence="12">Amino-acid biosynthesis; glycine biosynthesis; glycine from L-serine: step 1/1.</text>
</comment>
<comment type="subunit">
    <text evidence="5 12">Homodimer.</text>
</comment>
<dbReference type="NCBIfam" id="NF000586">
    <property type="entry name" value="PRK00011.1"/>
    <property type="match status" value="1"/>
</dbReference>
<comment type="pathway">
    <text evidence="12">One-carbon metabolism; tetrahydrofolate interconversion.</text>
</comment>
<dbReference type="UniPathway" id="UPA00288">
    <property type="reaction ID" value="UER01023"/>
</dbReference>
<keyword evidence="8 12" id="KW-0028">Amino-acid biosynthesis</keyword>
<dbReference type="Gene3D" id="3.40.640.10">
    <property type="entry name" value="Type I PLP-dependent aspartate aminotransferase-like (Major domain)"/>
    <property type="match status" value="1"/>
</dbReference>
<dbReference type="InterPro" id="IPR015421">
    <property type="entry name" value="PyrdxlP-dep_Trfase_major"/>
</dbReference>
<dbReference type="PANTHER" id="PTHR11680:SF35">
    <property type="entry name" value="SERINE HYDROXYMETHYLTRANSFERASE 1"/>
    <property type="match status" value="1"/>
</dbReference>
<dbReference type="InterPro" id="IPR049943">
    <property type="entry name" value="Ser_HO-MeTrfase-like"/>
</dbReference>
<gene>
    <name evidence="12" type="primary">glyA</name>
    <name evidence="15" type="ORF">JBW_00540</name>
</gene>
<dbReference type="EMBL" id="CP010978">
    <property type="protein sequence ID" value="AJQ25892.1"/>
    <property type="molecule type" value="Genomic_DNA"/>
</dbReference>
<keyword evidence="15" id="KW-0489">Methyltransferase</keyword>
<organism evidence="15 16">
    <name type="scientific">Pelosinus fermentans JBW45</name>
    <dbReference type="NCBI Taxonomy" id="1192197"/>
    <lineage>
        <taxon>Bacteria</taxon>
        <taxon>Bacillati</taxon>
        <taxon>Bacillota</taxon>
        <taxon>Negativicutes</taxon>
        <taxon>Selenomonadales</taxon>
        <taxon>Sporomusaceae</taxon>
        <taxon>Pelosinus</taxon>
    </lineage>
</organism>
<feature type="binding site" evidence="12">
    <location>
        <begin position="349"/>
        <end position="351"/>
    </location>
    <ligand>
        <name>(6S)-5,6,7,8-tetrahydrofolate</name>
        <dbReference type="ChEBI" id="CHEBI:57453"/>
    </ligand>
</feature>
<reference evidence="15 16" key="1">
    <citation type="journal article" date="2015" name="Genome Announc.">
        <title>Complete Genome Sequence of Pelosinus fermentans JBW45, a Member of a Remarkably Competitive Group of Negativicutes in the Firmicutes Phylum.</title>
        <authorList>
            <person name="De Leon K.B."/>
            <person name="Utturkar S.M."/>
            <person name="Camilleri L.B."/>
            <person name="Elias D.A."/>
            <person name="Arkin A.P."/>
            <person name="Fields M.W."/>
            <person name="Brown S.D."/>
            <person name="Wall J.D."/>
        </authorList>
    </citation>
    <scope>NUCLEOTIDE SEQUENCE [LARGE SCALE GENOMIC DNA]</scope>
    <source>
        <strain evidence="15 16">JBW45</strain>
    </source>
</reference>
<dbReference type="InterPro" id="IPR001085">
    <property type="entry name" value="Ser_HO-MeTrfase"/>
</dbReference>
<dbReference type="GO" id="GO:0035999">
    <property type="term" value="P:tetrahydrofolate interconversion"/>
    <property type="evidence" value="ECO:0007669"/>
    <property type="project" value="UniProtKB-UniRule"/>
</dbReference>
<comment type="cofactor">
    <cofactor evidence="2 12 13">
        <name>pyridoxal 5'-phosphate</name>
        <dbReference type="ChEBI" id="CHEBI:597326"/>
    </cofactor>
</comment>
<feature type="binding site" evidence="12">
    <location>
        <begin position="121"/>
        <end position="123"/>
    </location>
    <ligand>
        <name>(6S)-5,6,7,8-tetrahydrofolate</name>
        <dbReference type="ChEBI" id="CHEBI:57453"/>
    </ligand>
</feature>
<dbReference type="OrthoDB" id="9803846at2"/>
<name>I9NNJ0_9FIRM</name>
<evidence type="ECO:0000256" key="4">
    <source>
        <dbReference type="ARBA" id="ARBA00006376"/>
    </source>
</evidence>
<dbReference type="Pfam" id="PF00464">
    <property type="entry name" value="SHMT"/>
    <property type="match status" value="1"/>
</dbReference>
<keyword evidence="7 12" id="KW-0554">One-carbon metabolism</keyword>
<evidence type="ECO:0000256" key="3">
    <source>
        <dbReference type="ARBA" id="ARBA00004496"/>
    </source>
</evidence>
<feature type="site" description="Plays an important role in substrate specificity" evidence="12">
    <location>
        <position position="225"/>
    </location>
</feature>
<accession>I9NNJ0</accession>
<evidence type="ECO:0000256" key="2">
    <source>
        <dbReference type="ARBA" id="ARBA00001933"/>
    </source>
</evidence>
<keyword evidence="6 12" id="KW-0963">Cytoplasm</keyword>
<evidence type="ECO:0000256" key="9">
    <source>
        <dbReference type="ARBA" id="ARBA00022679"/>
    </source>
</evidence>
<dbReference type="Gene3D" id="3.90.1150.10">
    <property type="entry name" value="Aspartate Aminotransferase, domain 1"/>
    <property type="match status" value="1"/>
</dbReference>
<sequence length="411" mass="44130">MSVLANFDPEIAKAIQLEGQRQENKLELIASENFVSKAVMEAQGSVLTNKYAEGYPGKRYYGGCEHVDVVEQLAIDRVKELFGVEHANVQPHSGAQANTAVYFAFLQPGDTILGMNLAHGGHLTHGSPVNISGKWFNIVPYGVDAQTHLINYDEVAELAAKHRPKMIVAGASAYSRIIDFERIGKIARDVGAMLMVDMAHIAGLVAAGLHPTPVGHADIITTTTHKTLRGPRGGVIMCRSELAAKVDKAIFPGIQGGPLMHVIAAKAVAFKEALSEEFKVYQQQIVKNAATLAEGLKMAGFTLVSGGTDNHLLLVDLRPQSMTGKEAEKILDEVGVTVNKNAIPYDPASPFITSGIRIGTAALTTRGMKEADMEIVADIIAMVLNHPTDDAVKAKAVKLISELCKKHPLYA</sequence>
<evidence type="ECO:0000313" key="15">
    <source>
        <dbReference type="EMBL" id="AJQ25892.1"/>
    </source>
</evidence>
<proteinExistence type="inferred from homology"/>
<evidence type="ECO:0000256" key="8">
    <source>
        <dbReference type="ARBA" id="ARBA00022605"/>
    </source>
</evidence>
<dbReference type="InterPro" id="IPR019798">
    <property type="entry name" value="Ser_HO-MeTrfase_PLP_BS"/>
</dbReference>
<evidence type="ECO:0000256" key="5">
    <source>
        <dbReference type="ARBA" id="ARBA00011738"/>
    </source>
</evidence>
<dbReference type="FunFam" id="3.40.640.10:FF:000001">
    <property type="entry name" value="Serine hydroxymethyltransferase"/>
    <property type="match status" value="1"/>
</dbReference>
<dbReference type="Proteomes" id="UP000005361">
    <property type="component" value="Chromosome"/>
</dbReference>
<dbReference type="AlphaFoldDB" id="I9NNJ0"/>
<dbReference type="GO" id="GO:0032259">
    <property type="term" value="P:methylation"/>
    <property type="evidence" value="ECO:0007669"/>
    <property type="project" value="UniProtKB-KW"/>
</dbReference>
<keyword evidence="10 12" id="KW-0663">Pyridoxal phosphate</keyword>
<dbReference type="EC" id="2.1.2.1" evidence="12"/>
<dbReference type="HAMAP" id="MF_00051">
    <property type="entry name" value="SHMT"/>
    <property type="match status" value="1"/>
</dbReference>
<dbReference type="RefSeq" id="WP_007958817.1">
    <property type="nucleotide sequence ID" value="NZ_CP010978.1"/>
</dbReference>
<dbReference type="GO" id="GO:0008168">
    <property type="term" value="F:methyltransferase activity"/>
    <property type="evidence" value="ECO:0007669"/>
    <property type="project" value="UniProtKB-KW"/>
</dbReference>
<dbReference type="SUPFAM" id="SSF53383">
    <property type="entry name" value="PLP-dependent transferases"/>
    <property type="match status" value="1"/>
</dbReference>
<dbReference type="InterPro" id="IPR015422">
    <property type="entry name" value="PyrdxlP-dep_Trfase_small"/>
</dbReference>
<feature type="domain" description="Serine hydroxymethyltransferase-like" evidence="14">
    <location>
        <begin position="5"/>
        <end position="380"/>
    </location>
</feature>
<evidence type="ECO:0000256" key="1">
    <source>
        <dbReference type="ARBA" id="ARBA00001528"/>
    </source>
</evidence>
<evidence type="ECO:0000256" key="10">
    <source>
        <dbReference type="ARBA" id="ARBA00022898"/>
    </source>
</evidence>
<dbReference type="InterPro" id="IPR015424">
    <property type="entry name" value="PyrdxlP-dep_Trfase"/>
</dbReference>
<dbReference type="PIRSF" id="PIRSF000412">
    <property type="entry name" value="SHMT"/>
    <property type="match status" value="1"/>
</dbReference>
<comment type="similarity">
    <text evidence="4 12">Belongs to the SHMT family.</text>
</comment>
<comment type="subcellular location">
    <subcellularLocation>
        <location evidence="3 12">Cytoplasm</location>
    </subcellularLocation>
</comment>
<evidence type="ECO:0000256" key="7">
    <source>
        <dbReference type="ARBA" id="ARBA00022563"/>
    </source>
</evidence>
<dbReference type="GO" id="GO:0019264">
    <property type="term" value="P:glycine biosynthetic process from serine"/>
    <property type="evidence" value="ECO:0007669"/>
    <property type="project" value="UniProtKB-UniRule"/>
</dbReference>
<evidence type="ECO:0000256" key="6">
    <source>
        <dbReference type="ARBA" id="ARBA00022490"/>
    </source>
</evidence>
<dbReference type="GO" id="GO:0004372">
    <property type="term" value="F:glycine hydroxymethyltransferase activity"/>
    <property type="evidence" value="ECO:0007669"/>
    <property type="project" value="UniProtKB-UniRule"/>
</dbReference>
<comment type="catalytic activity">
    <reaction evidence="1 12">
        <text>(6R)-5,10-methylene-5,6,7,8-tetrahydrofolate + glycine + H2O = (6S)-5,6,7,8-tetrahydrofolate + L-serine</text>
        <dbReference type="Rhea" id="RHEA:15481"/>
        <dbReference type="ChEBI" id="CHEBI:15377"/>
        <dbReference type="ChEBI" id="CHEBI:15636"/>
        <dbReference type="ChEBI" id="CHEBI:33384"/>
        <dbReference type="ChEBI" id="CHEBI:57305"/>
        <dbReference type="ChEBI" id="CHEBI:57453"/>
        <dbReference type="EC" id="2.1.2.1"/>
    </reaction>
</comment>
<dbReference type="KEGG" id="pft:JBW_00540"/>
<reference evidence="16" key="2">
    <citation type="submission" date="2015-02" db="EMBL/GenBank/DDBJ databases">
        <title>Complete Genome Sequence of Pelosinus fermentans JBW45.</title>
        <authorList>
            <person name="De Leon K.B."/>
            <person name="Utturkar S.M."/>
            <person name="Camilleri L.B."/>
            <person name="Arkin A.P."/>
            <person name="Fields M.W."/>
            <person name="Brown S.D."/>
            <person name="Wall J.D."/>
        </authorList>
    </citation>
    <scope>NUCLEOTIDE SEQUENCE [LARGE SCALE GENOMIC DNA]</scope>
    <source>
        <strain evidence="16">JBW45</strain>
    </source>
</reference>
<dbReference type="CDD" id="cd00378">
    <property type="entry name" value="SHMT"/>
    <property type="match status" value="1"/>
</dbReference>
<dbReference type="STRING" id="1192197.JBW_00540"/>
<evidence type="ECO:0000313" key="16">
    <source>
        <dbReference type="Proteomes" id="UP000005361"/>
    </source>
</evidence>
<evidence type="ECO:0000256" key="13">
    <source>
        <dbReference type="PIRSR" id="PIRSR000412-50"/>
    </source>
</evidence>
<dbReference type="GO" id="GO:0005829">
    <property type="term" value="C:cytosol"/>
    <property type="evidence" value="ECO:0007669"/>
    <property type="project" value="TreeGrafter"/>
</dbReference>
<evidence type="ECO:0000259" key="14">
    <source>
        <dbReference type="Pfam" id="PF00464"/>
    </source>
</evidence>
<dbReference type="PANTHER" id="PTHR11680">
    <property type="entry name" value="SERINE HYDROXYMETHYLTRANSFERASE"/>
    <property type="match status" value="1"/>
</dbReference>
<feature type="binding site" evidence="12">
    <location>
        <position position="117"/>
    </location>
    <ligand>
        <name>(6S)-5,6,7,8-tetrahydrofolate</name>
        <dbReference type="ChEBI" id="CHEBI:57453"/>
    </ligand>
</feature>
<dbReference type="FunFam" id="3.90.1150.10:FF:000003">
    <property type="entry name" value="Serine hydroxymethyltransferase"/>
    <property type="match status" value="1"/>
</dbReference>
<dbReference type="InterPro" id="IPR039429">
    <property type="entry name" value="SHMT-like_dom"/>
</dbReference>
<dbReference type="PROSITE" id="PS00096">
    <property type="entry name" value="SHMT"/>
    <property type="match status" value="1"/>
</dbReference>
<evidence type="ECO:0000256" key="12">
    <source>
        <dbReference type="HAMAP-Rule" id="MF_00051"/>
    </source>
</evidence>
<keyword evidence="9 12" id="KW-0808">Transferase</keyword>